<reference evidence="1 2" key="1">
    <citation type="submission" date="2018-11" db="EMBL/GenBank/DDBJ databases">
        <authorList>
            <consortium name="Pathogen Informatics"/>
        </authorList>
    </citation>
    <scope>NUCLEOTIDE SEQUENCE [LARGE SCALE GENOMIC DNA]</scope>
</reference>
<dbReference type="OrthoDB" id="5873213at2759"/>
<organism evidence="2 3">
    <name type="scientific">Heligmosomoides polygyrus</name>
    <name type="common">Parasitic roundworm</name>
    <dbReference type="NCBI Taxonomy" id="6339"/>
    <lineage>
        <taxon>Eukaryota</taxon>
        <taxon>Metazoa</taxon>
        <taxon>Ecdysozoa</taxon>
        <taxon>Nematoda</taxon>
        <taxon>Chromadorea</taxon>
        <taxon>Rhabditida</taxon>
        <taxon>Rhabditina</taxon>
        <taxon>Rhabditomorpha</taxon>
        <taxon>Strongyloidea</taxon>
        <taxon>Heligmosomidae</taxon>
        <taxon>Heligmosomoides</taxon>
    </lineage>
</organism>
<proteinExistence type="predicted"/>
<gene>
    <name evidence="1" type="ORF">HPBE_LOCUS10872</name>
</gene>
<dbReference type="WBParaSite" id="HPBE_0001087101-mRNA-1">
    <property type="protein sequence ID" value="HPBE_0001087101-mRNA-1"/>
    <property type="gene ID" value="HPBE_0001087101"/>
</dbReference>
<accession>A0A183FSF1</accession>
<evidence type="ECO:0000313" key="2">
    <source>
        <dbReference type="Proteomes" id="UP000050761"/>
    </source>
</evidence>
<protein>
    <submittedName>
        <fullName evidence="3">Secreted protein</fullName>
    </submittedName>
</protein>
<evidence type="ECO:0000313" key="1">
    <source>
        <dbReference type="EMBL" id="VDO86633.1"/>
    </source>
</evidence>
<dbReference type="Proteomes" id="UP000050761">
    <property type="component" value="Unassembled WGS sequence"/>
</dbReference>
<accession>A0A3P8A776</accession>
<name>A0A183FSF1_HELPZ</name>
<evidence type="ECO:0000313" key="3">
    <source>
        <dbReference type="WBParaSite" id="HPBE_0001087101-mRNA-1"/>
    </source>
</evidence>
<reference evidence="3" key="2">
    <citation type="submission" date="2019-09" db="UniProtKB">
        <authorList>
            <consortium name="WormBaseParasite"/>
        </authorList>
    </citation>
    <scope>IDENTIFICATION</scope>
</reference>
<keyword evidence="2" id="KW-1185">Reference proteome</keyword>
<dbReference type="AlphaFoldDB" id="A0A183FSF1"/>
<dbReference type="EMBL" id="UZAH01026907">
    <property type="protein sequence ID" value="VDO86633.1"/>
    <property type="molecule type" value="Genomic_DNA"/>
</dbReference>
<sequence length="69" mass="7478">MFVPVVELLVASADTPRRASVSPMRQVDVLMAAATTTTMSSSAPPSDRLEFFDRDATPTEDGKFLRASM</sequence>